<dbReference type="EMBL" id="QSHL01000001">
    <property type="protein sequence ID" value="RHC09917.1"/>
    <property type="molecule type" value="Genomic_DNA"/>
</dbReference>
<evidence type="ECO:0000313" key="6">
    <source>
        <dbReference type="EMBL" id="RHH20910.1"/>
    </source>
</evidence>
<dbReference type="InterPro" id="IPR003115">
    <property type="entry name" value="ParB_N"/>
</dbReference>
<name>A0A414W4T6_9FIRM</name>
<comment type="similarity">
    <text evidence="1">Belongs to the ParB family.</text>
</comment>
<dbReference type="InterPro" id="IPR004437">
    <property type="entry name" value="ParB/RepB/Spo0J"/>
</dbReference>
<dbReference type="PANTHER" id="PTHR33375">
    <property type="entry name" value="CHROMOSOME-PARTITIONING PROTEIN PARB-RELATED"/>
    <property type="match status" value="1"/>
</dbReference>
<evidence type="ECO:0000256" key="3">
    <source>
        <dbReference type="SAM" id="MobiDB-lite"/>
    </source>
</evidence>
<organism evidence="6 8">
    <name type="scientific">Blautia obeum</name>
    <dbReference type="NCBI Taxonomy" id="40520"/>
    <lineage>
        <taxon>Bacteria</taxon>
        <taxon>Bacillati</taxon>
        <taxon>Bacillota</taxon>
        <taxon>Clostridia</taxon>
        <taxon>Lachnospirales</taxon>
        <taxon>Lachnospiraceae</taxon>
        <taxon>Blautia</taxon>
    </lineage>
</organism>
<protein>
    <submittedName>
        <fullName evidence="6">ParB/RepB/Spo0J family partition protein</fullName>
    </submittedName>
</protein>
<feature type="domain" description="ParB-like N-terminal" evidence="4">
    <location>
        <begin position="33"/>
        <end position="123"/>
    </location>
</feature>
<dbReference type="Pfam" id="PF02195">
    <property type="entry name" value="ParB_N"/>
    <property type="match status" value="1"/>
</dbReference>
<evidence type="ECO:0000313" key="5">
    <source>
        <dbReference type="EMBL" id="RHC09917.1"/>
    </source>
</evidence>
<dbReference type="Gene3D" id="1.10.10.2830">
    <property type="match status" value="1"/>
</dbReference>
<proteinExistence type="inferred from homology"/>
<evidence type="ECO:0000256" key="2">
    <source>
        <dbReference type="ARBA" id="ARBA00022829"/>
    </source>
</evidence>
<dbReference type="PANTHER" id="PTHR33375:SF1">
    <property type="entry name" value="CHROMOSOME-PARTITIONING PROTEIN PARB-RELATED"/>
    <property type="match status" value="1"/>
</dbReference>
<dbReference type="InterPro" id="IPR050336">
    <property type="entry name" value="Chromosome_partition/occlusion"/>
</dbReference>
<dbReference type="Pfam" id="PF17762">
    <property type="entry name" value="HTH_ParB"/>
    <property type="match status" value="1"/>
</dbReference>
<dbReference type="Gene3D" id="3.90.1530.30">
    <property type="match status" value="1"/>
</dbReference>
<dbReference type="SUPFAM" id="SSF110849">
    <property type="entry name" value="ParB/Sulfiredoxin"/>
    <property type="match status" value="1"/>
</dbReference>
<dbReference type="NCBIfam" id="TIGR00180">
    <property type="entry name" value="parB_part"/>
    <property type="match status" value="1"/>
</dbReference>
<sequence length="315" mass="36548">MARSRETKIELTAYDDLFQTDESREEAKLSKIRDIPISEIDEFPDHPFKVLMDEDMEQLVESIKRNGVMTPATVRLKEDGWYELISGHRRKKACELAGLETLKCEVKELTRDEAIIVMVESNLQRSVILPSEKAFAYKMRLEAMKRQAGRPPKENASPLATNLSKGRSDEELGELVGESKDQIRRYIRLTELVPEILQMVDERQIAFRPAVEVSYLTEEQQYTLLEAMEYNDATPSLAQAIKMKKYNQDGKLTSEVIQSIMEEEKPNQKEKPAFRDERITKLIPKTVPRGQETDFVVKALEFYNRHLQRNKAHER</sequence>
<dbReference type="InterPro" id="IPR036086">
    <property type="entry name" value="ParB/Sulfiredoxin_sf"/>
</dbReference>
<dbReference type="CDD" id="cd16407">
    <property type="entry name" value="ParB_N_like"/>
    <property type="match status" value="1"/>
</dbReference>
<feature type="region of interest" description="Disordered" evidence="3">
    <location>
        <begin position="146"/>
        <end position="174"/>
    </location>
</feature>
<dbReference type="AlphaFoldDB" id="A0A414W4T6"/>
<dbReference type="EMBL" id="QRJH01000001">
    <property type="protein sequence ID" value="RHH20910.1"/>
    <property type="molecule type" value="Genomic_DNA"/>
</dbReference>
<dbReference type="GO" id="GO:0007059">
    <property type="term" value="P:chromosome segregation"/>
    <property type="evidence" value="ECO:0007669"/>
    <property type="project" value="UniProtKB-KW"/>
</dbReference>
<dbReference type="GO" id="GO:0045881">
    <property type="term" value="P:positive regulation of sporulation resulting in formation of a cellular spore"/>
    <property type="evidence" value="ECO:0007669"/>
    <property type="project" value="TreeGrafter"/>
</dbReference>
<evidence type="ECO:0000259" key="4">
    <source>
        <dbReference type="SMART" id="SM00470"/>
    </source>
</evidence>
<dbReference type="GO" id="GO:0003677">
    <property type="term" value="F:DNA binding"/>
    <property type="evidence" value="ECO:0007669"/>
    <property type="project" value="InterPro"/>
</dbReference>
<dbReference type="GO" id="GO:0005694">
    <property type="term" value="C:chromosome"/>
    <property type="evidence" value="ECO:0007669"/>
    <property type="project" value="TreeGrafter"/>
</dbReference>
<dbReference type="RefSeq" id="WP_117996609.1">
    <property type="nucleotide sequence ID" value="NZ_JAJCRF010000014.1"/>
</dbReference>
<dbReference type="Proteomes" id="UP000284024">
    <property type="component" value="Unassembled WGS sequence"/>
</dbReference>
<comment type="caution">
    <text evidence="6">The sequence shown here is derived from an EMBL/GenBank/DDBJ whole genome shotgun (WGS) entry which is preliminary data.</text>
</comment>
<dbReference type="InterPro" id="IPR041468">
    <property type="entry name" value="HTH_ParB/Spo0J"/>
</dbReference>
<evidence type="ECO:0000313" key="7">
    <source>
        <dbReference type="Proteomes" id="UP000265808"/>
    </source>
</evidence>
<keyword evidence="2" id="KW-0159">Chromosome partition</keyword>
<dbReference type="SUPFAM" id="SSF109709">
    <property type="entry name" value="KorB DNA-binding domain-like"/>
    <property type="match status" value="1"/>
</dbReference>
<accession>A0A414W4T6</accession>
<reference evidence="7 8" key="1">
    <citation type="submission" date="2018-08" db="EMBL/GenBank/DDBJ databases">
        <title>A genome reference for cultivated species of the human gut microbiota.</title>
        <authorList>
            <person name="Zou Y."/>
            <person name="Xue W."/>
            <person name="Luo G."/>
        </authorList>
    </citation>
    <scope>NUCLEOTIDE SEQUENCE [LARGE SCALE GENOMIC DNA]</scope>
    <source>
        <strain evidence="6 8">AM18-2AC</strain>
        <strain evidence="5 7">AM37-4AC</strain>
    </source>
</reference>
<dbReference type="SMART" id="SM00470">
    <property type="entry name" value="ParB"/>
    <property type="match status" value="1"/>
</dbReference>
<gene>
    <name evidence="6" type="ORF">DW222_00245</name>
    <name evidence="5" type="ORF">DW859_00405</name>
</gene>
<dbReference type="Proteomes" id="UP000265808">
    <property type="component" value="Unassembled WGS sequence"/>
</dbReference>
<evidence type="ECO:0000256" key="1">
    <source>
        <dbReference type="ARBA" id="ARBA00006295"/>
    </source>
</evidence>
<evidence type="ECO:0000313" key="8">
    <source>
        <dbReference type="Proteomes" id="UP000284024"/>
    </source>
</evidence>